<dbReference type="InterPro" id="IPR036278">
    <property type="entry name" value="Sialidase_sf"/>
</dbReference>
<organism evidence="1 2">
    <name type="scientific">Sphaerochaeta associata</name>
    <dbReference type="NCBI Taxonomy" id="1129264"/>
    <lineage>
        <taxon>Bacteria</taxon>
        <taxon>Pseudomonadati</taxon>
        <taxon>Spirochaetota</taxon>
        <taxon>Spirochaetia</taxon>
        <taxon>Spirochaetales</taxon>
        <taxon>Sphaerochaetaceae</taxon>
        <taxon>Sphaerochaeta</taxon>
    </lineage>
</organism>
<evidence type="ECO:0000313" key="1">
    <source>
        <dbReference type="EMBL" id="UOM50121.1"/>
    </source>
</evidence>
<keyword evidence="2" id="KW-1185">Reference proteome</keyword>
<sequence>MALTGASYTLTSLSDAPSYQLQLTMSSASLGTLDLAFYKNGSLFTPSVYVHARSWDGSSWAQSGASGTMTGGVRSYSYSSAGAFDVQIYTDSSKTELLATSFVSYGETGEAGSDGAAGSNGLSVTSIHQFTLLEEGVSPGAATQWSETLPGPWYYGYEYWTRVKQVWSDSTPQDPHITYAEPFLDVGANTLLRNSISFAIRSNRSTYERNVRSVENSVVVLTADSRGYENATFQWLINAESYAGGELTLTIPKRQAPPQIDITCTMSYTRLGSTETMIRSLTLSANDVTEYTKSYGILGGPGTISDTIEGDCYVLQTGDDYVPQVFASGSWIPITSQNAAQYPEAMSKCGNAVLLGGANIPVTSTALYAYYRTLYAQSANIDVLSTQDLQIIDTGRIRSMGKHAIGDGNSGFIINSDGTSEFVGTVIRNADLSETRIERLDADVLRTVNEVRTGESFNGSLSSTPYWDLGTVMGDLIAQVTPNAVVHKGGSFMATKVEGGSVSTVFENVLHVTSSGERDQDRSLLSQQITTANAETAFTVPSLPAYTQSPLKLGGVNYLAKITSTGAEVAGKKQYSLDGGGTWTDYDSRTLDHATVAGKTVKVRQVLSGTLYDPGSCTTGRVSGISSTSSSTPHLAEGNGRMVVAWGSTLKSFPTGNVGSVSSYSLSTAYPSTIGLAFGNGIFLALCSGSVQRRVLSGGANGTSWSELSSEAYDNLFFANGYFYAHVLGGGASDWKRSTNGSGWTAAGFTCAHPFPSYNNDFMNSRIAYGNGVYIQVSYVTLSSASVYRSTDGQNWSAINIAATCPTAIAYGSGFFIAYEYGSAYYYVSGNGGTTWSKRSLGYTPTKMGSAVYAASGANPASTGTTLQRVFYAIDSAGYLSALTLGEATPTSYTAGTLSAAYNYSAYDVGVNLLDGQGAKIGSHTTAKDYYAGTFIFDGTNLSAALGSYYYKFAGIFKAGTQVAAGAFDMFQSIAIAWNRIYNSIESPVASPAIVSWSGTSLTITGAGGATSRIRSNDLFSALSISFTVIAEAKGAYTKALYPQQAGQYDIGVSSNPYANVHANTFHGNLQGSVSGNVSGNVTGNVTGNVNAQGTPNKVWGAVWN</sequence>
<dbReference type="RefSeq" id="WP_244771513.1">
    <property type="nucleotide sequence ID" value="NZ_CP094929.1"/>
</dbReference>
<name>A0ABY4DDV4_9SPIR</name>
<gene>
    <name evidence="1" type="ORF">MUG09_11205</name>
</gene>
<dbReference type="SUPFAM" id="SSF50939">
    <property type="entry name" value="Sialidases"/>
    <property type="match status" value="1"/>
</dbReference>
<evidence type="ECO:0000313" key="2">
    <source>
        <dbReference type="Proteomes" id="UP000829708"/>
    </source>
</evidence>
<proteinExistence type="predicted"/>
<accession>A0ABY4DDV4</accession>
<protein>
    <submittedName>
        <fullName evidence="1">Uncharacterized protein</fullName>
    </submittedName>
</protein>
<dbReference type="EMBL" id="CP094929">
    <property type="protein sequence ID" value="UOM50121.1"/>
    <property type="molecule type" value="Genomic_DNA"/>
</dbReference>
<reference evidence="2" key="1">
    <citation type="journal article" date="2024" name="J Bioinform Genom">
        <title>Complete genome sequence of the type strain bacterium Sphaerochaeta associata GLS2t (VKM B-2742)t.</title>
        <authorList>
            <person name="Troshina O.Y."/>
            <person name="Tepeeva A.N."/>
            <person name="Arzamasceva V.O."/>
            <person name="Whitman W.B."/>
            <person name="Varghese N."/>
            <person name="Shapiro N."/>
            <person name="Woyke T."/>
            <person name="Kripides N.C."/>
            <person name="Vasilenko O.V."/>
        </authorList>
    </citation>
    <scope>NUCLEOTIDE SEQUENCE [LARGE SCALE GENOMIC DNA]</scope>
    <source>
        <strain evidence="2">GLS2T</strain>
    </source>
</reference>
<dbReference type="Proteomes" id="UP000829708">
    <property type="component" value="Chromosome"/>
</dbReference>